<dbReference type="AlphaFoldDB" id="A0A061GVJ9"/>
<name>A0A061GVJ9_THECC</name>
<dbReference type="Proteomes" id="UP000026915">
    <property type="component" value="Chromosome 9"/>
</dbReference>
<evidence type="ECO:0000313" key="2">
    <source>
        <dbReference type="Proteomes" id="UP000026915"/>
    </source>
</evidence>
<sequence>MFMSTPGNGNQVAVRDEAALSKEGIVALQILVEEPGCRCWVGGCATQTGWNINGTTGGERVQISDLNHPLLLDCDCVTT</sequence>
<dbReference type="HOGENOM" id="CLU_2610884_0_0_1"/>
<accession>A0A061GVJ9</accession>
<evidence type="ECO:0000313" key="1">
    <source>
        <dbReference type="EMBL" id="EOY33152.1"/>
    </source>
</evidence>
<dbReference type="InParanoid" id="A0A061GVJ9"/>
<organism evidence="1 2">
    <name type="scientific">Theobroma cacao</name>
    <name type="common">Cacao</name>
    <name type="synonym">Cocoa</name>
    <dbReference type="NCBI Taxonomy" id="3641"/>
    <lineage>
        <taxon>Eukaryota</taxon>
        <taxon>Viridiplantae</taxon>
        <taxon>Streptophyta</taxon>
        <taxon>Embryophyta</taxon>
        <taxon>Tracheophyta</taxon>
        <taxon>Spermatophyta</taxon>
        <taxon>Magnoliopsida</taxon>
        <taxon>eudicotyledons</taxon>
        <taxon>Gunneridae</taxon>
        <taxon>Pentapetalae</taxon>
        <taxon>rosids</taxon>
        <taxon>malvids</taxon>
        <taxon>Malvales</taxon>
        <taxon>Malvaceae</taxon>
        <taxon>Byttnerioideae</taxon>
        <taxon>Theobroma</taxon>
    </lineage>
</organism>
<dbReference type="Gramene" id="EOY33152">
    <property type="protein sequence ID" value="EOY33152"/>
    <property type="gene ID" value="TCM_041136"/>
</dbReference>
<dbReference type="EMBL" id="CM001887">
    <property type="protein sequence ID" value="EOY33152.1"/>
    <property type="molecule type" value="Genomic_DNA"/>
</dbReference>
<proteinExistence type="predicted"/>
<protein>
    <submittedName>
        <fullName evidence="1">Uncharacterized protein</fullName>
    </submittedName>
</protein>
<keyword evidence="2" id="KW-1185">Reference proteome</keyword>
<reference evidence="1 2" key="1">
    <citation type="journal article" date="2013" name="Genome Biol.">
        <title>The genome sequence of the most widely cultivated cacao type and its use to identify candidate genes regulating pod color.</title>
        <authorList>
            <person name="Motamayor J.C."/>
            <person name="Mockaitis K."/>
            <person name="Schmutz J."/>
            <person name="Haiminen N."/>
            <person name="Iii D.L."/>
            <person name="Cornejo O."/>
            <person name="Findley S.D."/>
            <person name="Zheng P."/>
            <person name="Utro F."/>
            <person name="Royaert S."/>
            <person name="Saski C."/>
            <person name="Jenkins J."/>
            <person name="Podicheti R."/>
            <person name="Zhao M."/>
            <person name="Scheffler B.E."/>
            <person name="Stack J.C."/>
            <person name="Feltus F.A."/>
            <person name="Mustiga G.M."/>
            <person name="Amores F."/>
            <person name="Phillips W."/>
            <person name="Marelli J.P."/>
            <person name="May G.D."/>
            <person name="Shapiro H."/>
            <person name="Ma J."/>
            <person name="Bustamante C.D."/>
            <person name="Schnell R.J."/>
            <person name="Main D."/>
            <person name="Gilbert D."/>
            <person name="Parida L."/>
            <person name="Kuhn D.N."/>
        </authorList>
    </citation>
    <scope>NUCLEOTIDE SEQUENCE [LARGE SCALE GENOMIC DNA]</scope>
    <source>
        <strain evidence="2">cv. Matina 1-6</strain>
    </source>
</reference>
<gene>
    <name evidence="1" type="ORF">TCM_041136</name>
</gene>